<evidence type="ECO:0000313" key="2">
    <source>
        <dbReference type="EMBL" id="PZE18863.1"/>
    </source>
</evidence>
<evidence type="ECO:0008006" key="4">
    <source>
        <dbReference type="Google" id="ProtNLM"/>
    </source>
</evidence>
<evidence type="ECO:0000256" key="1">
    <source>
        <dbReference type="SAM" id="SignalP"/>
    </source>
</evidence>
<dbReference type="EMBL" id="QKSB01000001">
    <property type="protein sequence ID" value="PZE18863.1"/>
    <property type="molecule type" value="Genomic_DNA"/>
</dbReference>
<organism evidence="2 3">
    <name type="scientific">Putridiphycobacter roseus</name>
    <dbReference type="NCBI Taxonomy" id="2219161"/>
    <lineage>
        <taxon>Bacteria</taxon>
        <taxon>Pseudomonadati</taxon>
        <taxon>Bacteroidota</taxon>
        <taxon>Flavobacteriia</taxon>
        <taxon>Flavobacteriales</taxon>
        <taxon>Crocinitomicaceae</taxon>
        <taxon>Putridiphycobacter</taxon>
    </lineage>
</organism>
<protein>
    <recommendedName>
        <fullName evidence="4">Toxin-antitoxin system YwqK family antitoxin</fullName>
    </recommendedName>
</protein>
<dbReference type="Pfam" id="PF07661">
    <property type="entry name" value="MORN_2"/>
    <property type="match status" value="3"/>
</dbReference>
<proteinExistence type="predicted"/>
<reference evidence="2 3" key="1">
    <citation type="submission" date="2018-06" db="EMBL/GenBank/DDBJ databases">
        <title>The draft genome sequence of Crocinitomix sp. SM1701.</title>
        <authorList>
            <person name="Zhang X."/>
        </authorList>
    </citation>
    <scope>NUCLEOTIDE SEQUENCE [LARGE SCALE GENOMIC DNA]</scope>
    <source>
        <strain evidence="2 3">SM1701</strain>
    </source>
</reference>
<keyword evidence="1" id="KW-0732">Signal</keyword>
<keyword evidence="3" id="KW-1185">Reference proteome</keyword>
<dbReference type="Gene3D" id="3.90.930.1">
    <property type="match status" value="1"/>
</dbReference>
<gene>
    <name evidence="2" type="ORF">DNU06_03265</name>
</gene>
<dbReference type="InterPro" id="IPR011652">
    <property type="entry name" value="MORN_2"/>
</dbReference>
<evidence type="ECO:0000313" key="3">
    <source>
        <dbReference type="Proteomes" id="UP000249248"/>
    </source>
</evidence>
<dbReference type="Proteomes" id="UP000249248">
    <property type="component" value="Unassembled WGS sequence"/>
</dbReference>
<comment type="caution">
    <text evidence="2">The sequence shown here is derived from an EMBL/GenBank/DDBJ whole genome shotgun (WGS) entry which is preliminary data.</text>
</comment>
<dbReference type="RefSeq" id="WP_111061765.1">
    <property type="nucleotide sequence ID" value="NZ_JBHUCU010000007.1"/>
</dbReference>
<accession>A0A2W1NIJ5</accession>
<dbReference type="AlphaFoldDB" id="A0A2W1NIJ5"/>
<dbReference type="SUPFAM" id="SSF82185">
    <property type="entry name" value="Histone H3 K4-specific methyltransferase SET7/9 N-terminal domain"/>
    <property type="match status" value="1"/>
</dbReference>
<feature type="signal peptide" evidence="1">
    <location>
        <begin position="1"/>
        <end position="22"/>
    </location>
</feature>
<name>A0A2W1NIJ5_9FLAO</name>
<feature type="chain" id="PRO_5015980984" description="Toxin-antitoxin system YwqK family antitoxin" evidence="1">
    <location>
        <begin position="23"/>
        <end position="131"/>
    </location>
</feature>
<dbReference type="OrthoDB" id="1467310at2"/>
<sequence length="131" mass="14871">MMKLFVGVLGVMLVIFPSCNEATSTNEETSAKMVTKNVKPGYYQEFYDNGQVKVEGKKNKAGLKEGLWMSFFENGNKMSESNFKNGLNDGYSMVWQPNALVHYFGNYKAGKKIGEWTFYDKNGKVSKVENY</sequence>